<dbReference type="AlphaFoldDB" id="A0A7S3NIN6"/>
<organism evidence="3">
    <name type="scientific">Aureoumbra lagunensis</name>
    <dbReference type="NCBI Taxonomy" id="44058"/>
    <lineage>
        <taxon>Eukaryota</taxon>
        <taxon>Sar</taxon>
        <taxon>Stramenopiles</taxon>
        <taxon>Ochrophyta</taxon>
        <taxon>Pelagophyceae</taxon>
        <taxon>Pelagomonadales</taxon>
        <taxon>Aureoumbra</taxon>
    </lineage>
</organism>
<reference evidence="3" key="1">
    <citation type="submission" date="2021-01" db="EMBL/GenBank/DDBJ databases">
        <authorList>
            <person name="Corre E."/>
            <person name="Pelletier E."/>
            <person name="Niang G."/>
            <person name="Scheremetjew M."/>
            <person name="Finn R."/>
            <person name="Kale V."/>
            <person name="Holt S."/>
            <person name="Cochrane G."/>
            <person name="Meng A."/>
            <person name="Brown T."/>
            <person name="Cohen L."/>
        </authorList>
    </citation>
    <scope>NUCLEOTIDE SEQUENCE</scope>
    <source>
        <strain evidence="3">CCMP1510</strain>
    </source>
</reference>
<accession>A0A7S3NIN6</accession>
<comment type="similarity">
    <text evidence="1">Belongs to the cytochrome P450 family.</text>
</comment>
<dbReference type="GO" id="GO:0020037">
    <property type="term" value="F:heme binding"/>
    <property type="evidence" value="ECO:0007669"/>
    <property type="project" value="InterPro"/>
</dbReference>
<sequence>MKDDFRMVWSGLALSSAVSIHLVWTLYKEKGFYFGWPILIIFVAVALTCWRQVYERYIRYGSWPSPRNTFPVLGNAVQIAPALIRYLVREARRHNGGLFLFWPGGPRPTCVIANARAAKEVLGASSTFPKGNDYTQKFGFVFGDGLVTSTGETHSRARRLLGRFFIKARLEKRSHELRAMVDTLLIQVLGSQFCGGATEITIDVQDIFHFMALQIFASAMLSIDMRIFATPQCPILGAPELRQERGTLMKCMRSGIQLATRLAEEEDNYAHPGEVMRWLAHEVSFGSELVGRHIVFGLPMSPTLFPTVRRLTASVKNTHAFFRQCIASRRQALAANGYKVQDTADDSNTKENLVPDDCLTALVKAADEGDESDLPRLTDTQICHQLVTLVSAGHDTTAFFLLLWLITIGSAS</sequence>
<dbReference type="InterPro" id="IPR036396">
    <property type="entry name" value="Cyt_P450_sf"/>
</dbReference>
<dbReference type="Gene3D" id="1.10.630.10">
    <property type="entry name" value="Cytochrome P450"/>
    <property type="match status" value="1"/>
</dbReference>
<dbReference type="SUPFAM" id="SSF48264">
    <property type="entry name" value="Cytochrome P450"/>
    <property type="match status" value="1"/>
</dbReference>
<evidence type="ECO:0008006" key="4">
    <source>
        <dbReference type="Google" id="ProtNLM"/>
    </source>
</evidence>
<evidence type="ECO:0000256" key="2">
    <source>
        <dbReference type="SAM" id="Phobius"/>
    </source>
</evidence>
<dbReference type="GO" id="GO:0004497">
    <property type="term" value="F:monooxygenase activity"/>
    <property type="evidence" value="ECO:0007669"/>
    <property type="project" value="InterPro"/>
</dbReference>
<dbReference type="InterPro" id="IPR001128">
    <property type="entry name" value="Cyt_P450"/>
</dbReference>
<dbReference type="GO" id="GO:0005506">
    <property type="term" value="F:iron ion binding"/>
    <property type="evidence" value="ECO:0007669"/>
    <property type="project" value="InterPro"/>
</dbReference>
<dbReference type="Pfam" id="PF00067">
    <property type="entry name" value="p450"/>
    <property type="match status" value="1"/>
</dbReference>
<feature type="transmembrane region" description="Helical" evidence="2">
    <location>
        <begin position="33"/>
        <end position="50"/>
    </location>
</feature>
<evidence type="ECO:0000313" key="3">
    <source>
        <dbReference type="EMBL" id="CAE0363415.1"/>
    </source>
</evidence>
<dbReference type="GO" id="GO:0016705">
    <property type="term" value="F:oxidoreductase activity, acting on paired donors, with incorporation or reduction of molecular oxygen"/>
    <property type="evidence" value="ECO:0007669"/>
    <property type="project" value="InterPro"/>
</dbReference>
<dbReference type="PANTHER" id="PTHR24305">
    <property type="entry name" value="CYTOCHROME P450"/>
    <property type="match status" value="1"/>
</dbReference>
<evidence type="ECO:0000256" key="1">
    <source>
        <dbReference type="ARBA" id="ARBA00010617"/>
    </source>
</evidence>
<feature type="transmembrane region" description="Helical" evidence="2">
    <location>
        <begin position="7"/>
        <end position="27"/>
    </location>
</feature>
<proteinExistence type="inferred from homology"/>
<keyword evidence="2" id="KW-0472">Membrane</keyword>
<name>A0A7S3NIN6_9STRA</name>
<dbReference type="InterPro" id="IPR050121">
    <property type="entry name" value="Cytochrome_P450_monoxygenase"/>
</dbReference>
<gene>
    <name evidence="3" type="ORF">ALAG00032_LOCUS4156</name>
</gene>
<dbReference type="EMBL" id="HBIJ01005919">
    <property type="protein sequence ID" value="CAE0363415.1"/>
    <property type="molecule type" value="Transcribed_RNA"/>
</dbReference>
<keyword evidence="2" id="KW-1133">Transmembrane helix</keyword>
<dbReference type="PANTHER" id="PTHR24305:SF166">
    <property type="entry name" value="CYTOCHROME P450 12A4, MITOCHONDRIAL-RELATED"/>
    <property type="match status" value="1"/>
</dbReference>
<protein>
    <recommendedName>
        <fullName evidence="4">Cytochrome P450</fullName>
    </recommendedName>
</protein>
<keyword evidence="2" id="KW-0812">Transmembrane</keyword>